<evidence type="ECO:0000313" key="3">
    <source>
        <dbReference type="Proteomes" id="UP000185598"/>
    </source>
</evidence>
<reference evidence="2 3" key="1">
    <citation type="submission" date="2016-09" db="EMBL/GenBank/DDBJ databases">
        <title>Rhizobium oryziradicis sp. nov., isolated from the root of rice.</title>
        <authorList>
            <person name="Zhao J."/>
            <person name="Zhang X."/>
        </authorList>
    </citation>
    <scope>NUCLEOTIDE SEQUENCE [LARGE SCALE GENOMIC DNA]</scope>
    <source>
        <strain evidence="2 3">14971</strain>
    </source>
</reference>
<name>A0A1Q9A3R2_9HYPH</name>
<evidence type="ECO:0000313" key="2">
    <source>
        <dbReference type="EMBL" id="OLP49235.1"/>
    </source>
</evidence>
<dbReference type="EMBL" id="MKIN01000022">
    <property type="protein sequence ID" value="OLP49235.1"/>
    <property type="molecule type" value="Genomic_DNA"/>
</dbReference>
<dbReference type="STRING" id="887144.BJF91_19365"/>
<reference evidence="1 4" key="2">
    <citation type="submission" date="2020-08" db="EMBL/GenBank/DDBJ databases">
        <title>Genomic Encyclopedia of Type Strains, Phase IV (KMG-IV): sequencing the most valuable type-strain genomes for metagenomic binning, comparative biology and taxonomic classification.</title>
        <authorList>
            <person name="Goeker M."/>
        </authorList>
    </citation>
    <scope>NUCLEOTIDE SEQUENCE [LARGE SCALE GENOMIC DNA]</scope>
    <source>
        <strain evidence="1 4">DSM 100021</strain>
    </source>
</reference>
<proteinExistence type="predicted"/>
<dbReference type="Proteomes" id="UP000544107">
    <property type="component" value="Unassembled WGS sequence"/>
</dbReference>
<dbReference type="AlphaFoldDB" id="A0A1Q9A3R2"/>
<gene>
    <name evidence="2" type="ORF">BJF91_19365</name>
    <name evidence="1" type="ORF">GGQ71_000494</name>
</gene>
<dbReference type="EMBL" id="JACIED010000001">
    <property type="protein sequence ID" value="MBB4006258.1"/>
    <property type="molecule type" value="Genomic_DNA"/>
</dbReference>
<dbReference type="OrthoDB" id="8410829at2"/>
<evidence type="ECO:0000313" key="4">
    <source>
        <dbReference type="Proteomes" id="UP000544107"/>
    </source>
</evidence>
<sequence length="551" mass="61299">MADRAPTIDEIDNVDKLEAYLRTRPVEEAQVIAFRSALRIMPFLAQAAFLRNDIHLAGRLRVSAFRALFLCWADLRYRNEIADLQLNIDAAAVAADSSDVAAHNASVHTAALTLIDSARVSARAAASATYRLNIDSIHQAKRVLIGTIYAVGERPIVWHLVRHDLSIIANAGAYSLLQSPLWPGGEVPEKVKQADAAFWKDISSLGVEWTPIWDWYSHVKSGMLPFENLRGIFENVVTGLGQEGNEFWDRNPEVVMKDIFERLTLLPRQPPEPEPGPGPQYDIIDGKLSIVASAPLEDEITPQLRLFERLQRDVERLVNAADRIDNSHPNLAFSIREYGTLLDTSLAELDVTGVWSVGSSLAGFAQSFREQNRNRTLAEPLEPEVDGLLQSVIRQHGAFIMGFEEGRDLVDRADRFALDTETTRGLEESGNPLIAELASNADLVHDDTRAVHRSVNNYVQEFGWASGRVGYAAYLLVRNAVRVVIRWAVFYGFKDAVEGVSAASGFPSLKAAISFIYNFASPLLVFFASSPEMLAYVQWAFYITQQVFKSD</sequence>
<dbReference type="RefSeq" id="WP_075615024.1">
    <property type="nucleotide sequence ID" value="NZ_JACIED010000001.1"/>
</dbReference>
<accession>A0A1Q9A3R2</accession>
<evidence type="ECO:0000313" key="1">
    <source>
        <dbReference type="EMBL" id="MBB4006258.1"/>
    </source>
</evidence>
<dbReference type="Proteomes" id="UP000185598">
    <property type="component" value="Unassembled WGS sequence"/>
</dbReference>
<keyword evidence="3" id="KW-1185">Reference proteome</keyword>
<protein>
    <submittedName>
        <fullName evidence="2">Uncharacterized protein</fullName>
    </submittedName>
</protein>
<comment type="caution">
    <text evidence="2">The sequence shown here is derived from an EMBL/GenBank/DDBJ whole genome shotgun (WGS) entry which is preliminary data.</text>
</comment>
<organism evidence="2 3">
    <name type="scientific">Allorhizobium taibaishanense</name>
    <dbReference type="NCBI Taxonomy" id="887144"/>
    <lineage>
        <taxon>Bacteria</taxon>
        <taxon>Pseudomonadati</taxon>
        <taxon>Pseudomonadota</taxon>
        <taxon>Alphaproteobacteria</taxon>
        <taxon>Hyphomicrobiales</taxon>
        <taxon>Rhizobiaceae</taxon>
        <taxon>Rhizobium/Agrobacterium group</taxon>
        <taxon>Allorhizobium</taxon>
    </lineage>
</organism>